<organism evidence="2 3">
    <name type="scientific">Petromyzon marinus</name>
    <name type="common">Sea lamprey</name>
    <dbReference type="NCBI Taxonomy" id="7757"/>
    <lineage>
        <taxon>Eukaryota</taxon>
        <taxon>Metazoa</taxon>
        <taxon>Chordata</taxon>
        <taxon>Craniata</taxon>
        <taxon>Vertebrata</taxon>
        <taxon>Cyclostomata</taxon>
        <taxon>Hyperoartia</taxon>
        <taxon>Petromyzontiformes</taxon>
        <taxon>Petromyzontidae</taxon>
        <taxon>Petromyzon</taxon>
    </lineage>
</organism>
<dbReference type="Proteomes" id="UP001318040">
    <property type="component" value="Chromosome 74"/>
</dbReference>
<keyword evidence="1" id="KW-1133">Transmembrane helix</keyword>
<sequence>MAAQRYTANNANANNAIATVYTSTSRSGGNTTTTTNDTAIKSKQTVSMAWLPSLGTVAITTTTTTTTTTDASASTNILKLNGTVECLPTDTCDQGVSSMALGLTGGIILLLAGVAGLGRLLHHCVKTRCLLASSSGSSSDSFDLPPSSASCTPLGPAWDTVERATLGHLGPNVGVVASPSATGMSPGGSFEGGLLGISQLILSQRVLGQNATGTPRGSFAGGRHGMSQLTPSPGVLEQGINRTPRASLAGDLPGMSLLAPTMGVLGPVQSGPAGHITPRGSLSAQGRGSIDGGVIPMQTMRL</sequence>
<proteinExistence type="predicted"/>
<dbReference type="KEGG" id="pmrn:116957407"/>
<keyword evidence="2" id="KW-1185">Reference proteome</keyword>
<keyword evidence="1" id="KW-0472">Membrane</keyword>
<gene>
    <name evidence="3" type="primary">LOC116957407</name>
</gene>
<evidence type="ECO:0000313" key="2">
    <source>
        <dbReference type="Proteomes" id="UP001318040"/>
    </source>
</evidence>
<evidence type="ECO:0000313" key="3">
    <source>
        <dbReference type="RefSeq" id="XP_032835419.1"/>
    </source>
</evidence>
<keyword evidence="1" id="KW-0812">Transmembrane</keyword>
<reference evidence="3" key="1">
    <citation type="submission" date="2025-08" db="UniProtKB">
        <authorList>
            <consortium name="RefSeq"/>
        </authorList>
    </citation>
    <scope>IDENTIFICATION</scope>
    <source>
        <tissue evidence="3">Sperm</tissue>
    </source>
</reference>
<name>A0AAJ7UFN2_PETMA</name>
<feature type="transmembrane region" description="Helical" evidence="1">
    <location>
        <begin position="99"/>
        <end position="121"/>
    </location>
</feature>
<dbReference type="GeneID" id="116957407"/>
<dbReference type="AlphaFoldDB" id="A0AAJ7UFN2"/>
<accession>A0AAJ7UFN2</accession>
<evidence type="ECO:0000256" key="1">
    <source>
        <dbReference type="SAM" id="Phobius"/>
    </source>
</evidence>
<dbReference type="RefSeq" id="XP_032835419.1">
    <property type="nucleotide sequence ID" value="XM_032979528.1"/>
</dbReference>
<protein>
    <submittedName>
        <fullName evidence="3">Uncharacterized protein LOC116957407</fullName>
    </submittedName>
</protein>